<dbReference type="Gene3D" id="3.40.50.300">
    <property type="entry name" value="P-loop containing nucleotide triphosphate hydrolases"/>
    <property type="match status" value="1"/>
</dbReference>
<reference evidence="4 5" key="1">
    <citation type="submission" date="2016-11" db="EMBL/GenBank/DDBJ databases">
        <authorList>
            <person name="Jaros S."/>
            <person name="Januszkiewicz K."/>
            <person name="Wedrychowicz H."/>
        </authorList>
    </citation>
    <scope>NUCLEOTIDE SEQUENCE [LARGE SCALE GENOMIC DNA]</scope>
    <source>
        <strain evidence="4 5">DSM 25479</strain>
    </source>
</reference>
<dbReference type="SMART" id="SM00487">
    <property type="entry name" value="DEXDc"/>
    <property type="match status" value="1"/>
</dbReference>
<proteinExistence type="predicted"/>
<dbReference type="InterPro" id="IPR014001">
    <property type="entry name" value="Helicase_ATP-bd"/>
</dbReference>
<dbReference type="RefSeq" id="WP_073180896.1">
    <property type="nucleotide sequence ID" value="NZ_FQYI01000012.1"/>
</dbReference>
<name>A0A1M6HGI5_9FLAO</name>
<dbReference type="PROSITE" id="PS51194">
    <property type="entry name" value="HELICASE_CTER"/>
    <property type="match status" value="1"/>
</dbReference>
<dbReference type="GO" id="GO:0031297">
    <property type="term" value="P:replication fork processing"/>
    <property type="evidence" value="ECO:0007669"/>
    <property type="project" value="TreeGrafter"/>
</dbReference>
<keyword evidence="1" id="KW-0378">Hydrolase</keyword>
<dbReference type="InterPro" id="IPR001650">
    <property type="entry name" value="Helicase_C-like"/>
</dbReference>
<dbReference type="EMBL" id="FQYI01000012">
    <property type="protein sequence ID" value="SHJ21287.1"/>
    <property type="molecule type" value="Genomic_DNA"/>
</dbReference>
<evidence type="ECO:0000313" key="4">
    <source>
        <dbReference type="EMBL" id="SHJ21287.1"/>
    </source>
</evidence>
<dbReference type="CDD" id="cd18793">
    <property type="entry name" value="SF2_C_SNF"/>
    <property type="match status" value="1"/>
</dbReference>
<protein>
    <submittedName>
        <fullName evidence="4">SWI/SNF-related matrix-associated actin-dependent regulator of chromatin subfamily A-like protein 1</fullName>
    </submittedName>
</protein>
<dbReference type="GO" id="GO:0016787">
    <property type="term" value="F:hydrolase activity"/>
    <property type="evidence" value="ECO:0007669"/>
    <property type="project" value="UniProtKB-KW"/>
</dbReference>
<evidence type="ECO:0000313" key="5">
    <source>
        <dbReference type="Proteomes" id="UP000184335"/>
    </source>
</evidence>
<keyword evidence="5" id="KW-1185">Reference proteome</keyword>
<gene>
    <name evidence="4" type="ORF">SAMN05443429_11254</name>
</gene>
<dbReference type="InterPro" id="IPR049730">
    <property type="entry name" value="SNF2/RAD54-like_C"/>
</dbReference>
<dbReference type="PANTHER" id="PTHR45766:SF6">
    <property type="entry name" value="SWI_SNF-RELATED MATRIX-ASSOCIATED ACTIN-DEPENDENT REGULATOR OF CHROMATIN SUBFAMILY A-LIKE PROTEIN 1"/>
    <property type="match status" value="1"/>
</dbReference>
<dbReference type="GO" id="GO:0006281">
    <property type="term" value="P:DNA repair"/>
    <property type="evidence" value="ECO:0007669"/>
    <property type="project" value="TreeGrafter"/>
</dbReference>
<evidence type="ECO:0000256" key="1">
    <source>
        <dbReference type="ARBA" id="ARBA00022801"/>
    </source>
</evidence>
<dbReference type="Proteomes" id="UP000184335">
    <property type="component" value="Unassembled WGS sequence"/>
</dbReference>
<dbReference type="AlphaFoldDB" id="A0A1M6HGI5"/>
<sequence length="551" mass="63386">MQIVEFKDSFHISIPFNYQKDRKLEDVKKLPTRQWNFKKKVWEVPLIYRADVERIAQKYRAEYIIVGNVEPEQIGNIEPMPELEVEIPIKAELRHYQKQGIAKGVQLRRLLNGDEPGLGKTIQSIGTIIGIDKVHGGAFPCLCIVPASLKMNWEREWKKFSDKKVMILNDKVKDNWQNYWQLGLADVFIVNYESLKKFFVKNYPKRMKNAGDIEMDSRIELFKSVIVDESHKCKSTATQQSKLTLRMAHGKENVILLSGTPVVNKPADLFPQIAIMNRLEDFGGRRGFLNRYCEGGKGASNLKELNYLLNKHCYFRREKKDVLDDLPEKERQTIICEISTRETYEKAKNDFVRFLRDNGCNSEEIRRKLRGEIMVKMGELKRISARGKLDAVFDFVDDITEAGEKIILFCNLHEIVDALKERYPKAVSVTGLSSMDEKQAAVDKFQADPNTKIFIGNIKAAGVGLTLTASSRVAFIEFPWTYADCVQCEDRAHRFGQKNNVMCTYFLGKDTIDEQLYQMIQSKRHIANTISGATDKMEMSIVDNVMSLFNS</sequence>
<dbReference type="OrthoDB" id="9760715at2"/>
<dbReference type="PANTHER" id="PTHR45766">
    <property type="entry name" value="DNA ANNEALING HELICASE AND ENDONUCLEASE ZRANB3 FAMILY MEMBER"/>
    <property type="match status" value="1"/>
</dbReference>
<dbReference type="SUPFAM" id="SSF52540">
    <property type="entry name" value="P-loop containing nucleoside triphosphate hydrolases"/>
    <property type="match status" value="2"/>
</dbReference>
<dbReference type="InterPro" id="IPR038718">
    <property type="entry name" value="SNF2-like_sf"/>
</dbReference>
<dbReference type="SMART" id="SM00490">
    <property type="entry name" value="HELICc"/>
    <property type="match status" value="1"/>
</dbReference>
<dbReference type="InterPro" id="IPR000330">
    <property type="entry name" value="SNF2_N"/>
</dbReference>
<dbReference type="GO" id="GO:0005524">
    <property type="term" value="F:ATP binding"/>
    <property type="evidence" value="ECO:0007669"/>
    <property type="project" value="InterPro"/>
</dbReference>
<dbReference type="STRING" id="1118202.SAMN05443429_11254"/>
<dbReference type="PROSITE" id="PS51192">
    <property type="entry name" value="HELICASE_ATP_BIND_1"/>
    <property type="match status" value="1"/>
</dbReference>
<organism evidence="4 5">
    <name type="scientific">Cruoricaptor ignavus</name>
    <dbReference type="NCBI Taxonomy" id="1118202"/>
    <lineage>
        <taxon>Bacteria</taxon>
        <taxon>Pseudomonadati</taxon>
        <taxon>Bacteroidota</taxon>
        <taxon>Flavobacteriia</taxon>
        <taxon>Flavobacteriales</taxon>
        <taxon>Weeksellaceae</taxon>
        <taxon>Cruoricaptor</taxon>
    </lineage>
</organism>
<feature type="domain" description="Helicase ATP-binding" evidence="2">
    <location>
        <begin position="101"/>
        <end position="279"/>
    </location>
</feature>
<feature type="domain" description="Helicase C-terminal" evidence="3">
    <location>
        <begin position="388"/>
        <end position="542"/>
    </location>
</feature>
<dbReference type="Gene3D" id="3.40.50.10810">
    <property type="entry name" value="Tandem AAA-ATPase domain"/>
    <property type="match status" value="1"/>
</dbReference>
<accession>A0A1M6HGI5</accession>
<dbReference type="Pfam" id="PF00176">
    <property type="entry name" value="SNF2-rel_dom"/>
    <property type="match status" value="1"/>
</dbReference>
<dbReference type="Pfam" id="PF00271">
    <property type="entry name" value="Helicase_C"/>
    <property type="match status" value="1"/>
</dbReference>
<evidence type="ECO:0000259" key="3">
    <source>
        <dbReference type="PROSITE" id="PS51194"/>
    </source>
</evidence>
<dbReference type="InterPro" id="IPR027417">
    <property type="entry name" value="P-loop_NTPase"/>
</dbReference>
<evidence type="ECO:0000259" key="2">
    <source>
        <dbReference type="PROSITE" id="PS51192"/>
    </source>
</evidence>